<proteinExistence type="predicted"/>
<accession>A0ACC0K2I2</accession>
<keyword evidence="2" id="KW-1185">Reference proteome</keyword>
<organism evidence="1 2">
    <name type="scientific">Choristoneura fumiferana</name>
    <name type="common">Spruce budworm moth</name>
    <name type="synonym">Archips fumiferana</name>
    <dbReference type="NCBI Taxonomy" id="7141"/>
    <lineage>
        <taxon>Eukaryota</taxon>
        <taxon>Metazoa</taxon>
        <taxon>Ecdysozoa</taxon>
        <taxon>Arthropoda</taxon>
        <taxon>Hexapoda</taxon>
        <taxon>Insecta</taxon>
        <taxon>Pterygota</taxon>
        <taxon>Neoptera</taxon>
        <taxon>Endopterygota</taxon>
        <taxon>Lepidoptera</taxon>
        <taxon>Glossata</taxon>
        <taxon>Ditrysia</taxon>
        <taxon>Tortricoidea</taxon>
        <taxon>Tortricidae</taxon>
        <taxon>Tortricinae</taxon>
        <taxon>Choristoneura</taxon>
    </lineage>
</organism>
<gene>
    <name evidence="1" type="ORF">MSG28_000797</name>
</gene>
<sequence length="223" mass="25052">MRIEEYASSKNYIFAAFAVETGSVEFGRSQTFQIKKIKITNDHKAGAFLTQRIGITIQRGNEASLMGALPQGQDLGEFCIFRKQITELIVLATPANGFKDLSNDIPHYRVCGRQESDNVADLNVARSVSDGGGNDVAVRPRLGHKAKKLGMLEPTKENQDKQKNKSLMKMVHMTSNLALLPQRYIPEAWITIVQKAPECEESQKFINSYMYNAELTKHDRNET</sequence>
<dbReference type="EMBL" id="CM046131">
    <property type="protein sequence ID" value="KAI8430575.1"/>
    <property type="molecule type" value="Genomic_DNA"/>
</dbReference>
<dbReference type="Proteomes" id="UP001064048">
    <property type="component" value="Chromosome Z"/>
</dbReference>
<reference evidence="1 2" key="1">
    <citation type="journal article" date="2022" name="Genome Biol. Evol.">
        <title>The Spruce Budworm Genome: Reconstructing the Evolutionary History of Antifreeze Proteins.</title>
        <authorList>
            <person name="Beliveau C."/>
            <person name="Gagne P."/>
            <person name="Picq S."/>
            <person name="Vernygora O."/>
            <person name="Keeling C.I."/>
            <person name="Pinkney K."/>
            <person name="Doucet D."/>
            <person name="Wen F."/>
            <person name="Johnston J.S."/>
            <person name="Maaroufi H."/>
            <person name="Boyle B."/>
            <person name="Laroche J."/>
            <person name="Dewar K."/>
            <person name="Juretic N."/>
            <person name="Blackburn G."/>
            <person name="Nisole A."/>
            <person name="Brunet B."/>
            <person name="Brandao M."/>
            <person name="Lumley L."/>
            <person name="Duan J."/>
            <person name="Quan G."/>
            <person name="Lucarotti C.J."/>
            <person name="Roe A.D."/>
            <person name="Sperling F.A.H."/>
            <person name="Levesque R.C."/>
            <person name="Cusson M."/>
        </authorList>
    </citation>
    <scope>NUCLEOTIDE SEQUENCE [LARGE SCALE GENOMIC DNA]</scope>
    <source>
        <strain evidence="1">Glfc:IPQL:Cfum</strain>
    </source>
</reference>
<evidence type="ECO:0000313" key="1">
    <source>
        <dbReference type="EMBL" id="KAI8430575.1"/>
    </source>
</evidence>
<protein>
    <submittedName>
        <fullName evidence="1">Uncharacterized protein</fullName>
    </submittedName>
</protein>
<comment type="caution">
    <text evidence="1">The sequence shown here is derived from an EMBL/GenBank/DDBJ whole genome shotgun (WGS) entry which is preliminary data.</text>
</comment>
<name>A0ACC0K2I2_CHOFU</name>
<evidence type="ECO:0000313" key="2">
    <source>
        <dbReference type="Proteomes" id="UP001064048"/>
    </source>
</evidence>